<name>A0A9P8LGG5_9PEZI</name>
<dbReference type="Pfam" id="PF24883">
    <property type="entry name" value="NPHP3_N"/>
    <property type="match status" value="1"/>
</dbReference>
<gene>
    <name evidence="4" type="ORF">GP486_001552</name>
</gene>
<dbReference type="SUPFAM" id="SSF52540">
    <property type="entry name" value="P-loop containing nucleoside triphosphate hydrolases"/>
    <property type="match status" value="1"/>
</dbReference>
<feature type="domain" description="Nephrocystin 3-like N-terminal" evidence="3">
    <location>
        <begin position="251"/>
        <end position="423"/>
    </location>
</feature>
<dbReference type="InterPro" id="IPR056125">
    <property type="entry name" value="DUF7708"/>
</dbReference>
<keyword evidence="1" id="KW-0677">Repeat</keyword>
<dbReference type="PANTHER" id="PTHR46082:SF11">
    <property type="entry name" value="AAA+ ATPASE DOMAIN-CONTAINING PROTEIN-RELATED"/>
    <property type="match status" value="1"/>
</dbReference>
<evidence type="ECO:0000259" key="2">
    <source>
        <dbReference type="Pfam" id="PF24809"/>
    </source>
</evidence>
<dbReference type="Pfam" id="PF13374">
    <property type="entry name" value="TPR_10"/>
    <property type="match status" value="4"/>
</dbReference>
<dbReference type="InterPro" id="IPR011990">
    <property type="entry name" value="TPR-like_helical_dom_sf"/>
</dbReference>
<dbReference type="InterPro" id="IPR053137">
    <property type="entry name" value="NLR-like"/>
</dbReference>
<dbReference type="Gene3D" id="3.40.50.300">
    <property type="entry name" value="P-loop containing nucleotide triphosphate hydrolases"/>
    <property type="match status" value="1"/>
</dbReference>
<organism evidence="4 5">
    <name type="scientific">Trichoglossum hirsutum</name>
    <dbReference type="NCBI Taxonomy" id="265104"/>
    <lineage>
        <taxon>Eukaryota</taxon>
        <taxon>Fungi</taxon>
        <taxon>Dikarya</taxon>
        <taxon>Ascomycota</taxon>
        <taxon>Pezizomycotina</taxon>
        <taxon>Geoglossomycetes</taxon>
        <taxon>Geoglossales</taxon>
        <taxon>Geoglossaceae</taxon>
        <taxon>Trichoglossum</taxon>
    </lineage>
</organism>
<dbReference type="InterPro" id="IPR056884">
    <property type="entry name" value="NPHP3-like_N"/>
</dbReference>
<accession>A0A9P8LGG5</accession>
<reference evidence="4" key="1">
    <citation type="submission" date="2021-03" db="EMBL/GenBank/DDBJ databases">
        <title>Comparative genomics and phylogenomic investigation of the class Geoglossomycetes provide insights into ecological specialization and systematics.</title>
        <authorList>
            <person name="Melie T."/>
            <person name="Pirro S."/>
            <person name="Miller A.N."/>
            <person name="Quandt A."/>
        </authorList>
    </citation>
    <scope>NUCLEOTIDE SEQUENCE</scope>
    <source>
        <strain evidence="4">CAQ_001_2017</strain>
    </source>
</reference>
<dbReference type="Pfam" id="PF24809">
    <property type="entry name" value="DUF7708"/>
    <property type="match status" value="1"/>
</dbReference>
<dbReference type="Gene3D" id="1.25.40.10">
    <property type="entry name" value="Tetratricopeptide repeat domain"/>
    <property type="match status" value="2"/>
</dbReference>
<feature type="domain" description="DUF7708" evidence="2">
    <location>
        <begin position="65"/>
        <end position="208"/>
    </location>
</feature>
<dbReference type="Pfam" id="PF13424">
    <property type="entry name" value="TPR_12"/>
    <property type="match status" value="2"/>
</dbReference>
<keyword evidence="5" id="KW-1185">Reference proteome</keyword>
<comment type="caution">
    <text evidence="4">The sequence shown here is derived from an EMBL/GenBank/DDBJ whole genome shotgun (WGS) entry which is preliminary data.</text>
</comment>
<dbReference type="InterPro" id="IPR027417">
    <property type="entry name" value="P-loop_NTPase"/>
</dbReference>
<dbReference type="PANTHER" id="PTHR46082">
    <property type="entry name" value="ATP/GTP-BINDING PROTEIN-RELATED"/>
    <property type="match status" value="1"/>
</dbReference>
<evidence type="ECO:0000256" key="1">
    <source>
        <dbReference type="ARBA" id="ARBA00022737"/>
    </source>
</evidence>
<dbReference type="AlphaFoldDB" id="A0A9P8LGG5"/>
<evidence type="ECO:0008006" key="6">
    <source>
        <dbReference type="Google" id="ProtNLM"/>
    </source>
</evidence>
<evidence type="ECO:0000313" key="4">
    <source>
        <dbReference type="EMBL" id="KAH0565056.1"/>
    </source>
</evidence>
<dbReference type="Proteomes" id="UP000750711">
    <property type="component" value="Unassembled WGS sequence"/>
</dbReference>
<sequence>MAANYEAILASWTAAVDLLASRYPKGGKAAFLKAHRRASFEELLNTATAAKKNVELKRYRCTERVQNILRCINHYAVAGDVSFQQYSEYTSLAWGSIRFLVKFFIEEGTISEKLSDSLESVVHIIFRAEEYAKLFTTHSGSSSERVFLALQGKLTNLYAEVLDFLAQATEYFEKPTWRRYISAGLTAGVTKLKSSPELIDKLEREVEKDLYDQKLTSAAELLREEIQNGVWLKHADFAIELQNLHTRRVPGTCEWFLEHKKYLTWRQSEPTSSDSFDHLWVYGKPGSGKSTLAAQVVLDVRRLPGSTVLFVSCKDGQENKSDLQSILQNLVFQLLEHKTHSKRFHQIVQSARLNTKTQYVQSIGELWNLLQRMLPIVNMAYFVLDGLDECNSQTDELISFVTRLKELFSGVGNRSVKLMVISRLDKSLLGNALHNWLCIDIQTSDVRGDIEEVFRYSVQKSRVLRHHKDLPSVQEKLINDSEGMFLWIDLMIKELEAGHWDIGSVVQKAPEGLGGIFEAILKRIVLKATSVVNICNAISLVLAAGRPLRIGELAIGVALLGGLRNHEDYDARGDPHLEGQMIIRETSPLIMVMPDKTVQLVHKSFKDFLLGEEIRNAASRMTGLSRFCFQLRKIQKTLALALVKYLSFECFRSELSSKGLIQLHSKFLLLDYSSHWLLHHAMESEDEGEVADRLVTFFRSPQGWRWLHRLYEQYGMSYGHLQPLQSRVKSWALLAGTNDEQQEVLCSFLTFLSKRRLMDTISTGAEVVSILQAMDSLTTVYESQGQWAEAESIALEAVETSRRMLGEEDSLALKSMANLASTYVNQGRLADAERLHVQTMDIRKRVLGKEHPDTLASMAGLASTFWSQGRWAEAETLHMSVLEARKRVLGEEHEHTLLSIANLATTYLSQGRWDDAEKLGLQVMMARKRLLGEEHPHTLASMANLASAYWRQGRWRDAETLNLELVGKCQTILGAEHPHTLISMCNLATTLKDQGRLDEAEGLETQVFEARKKTLGADHPHTLTSMGNLASTFWSLGRSEEAERLDLQVIERKLVVLGPKHPETLVSISNLAHSYRSIGRLEEASELEAKVLAAEGGA</sequence>
<dbReference type="SUPFAM" id="SSF48452">
    <property type="entry name" value="TPR-like"/>
    <property type="match status" value="3"/>
</dbReference>
<proteinExistence type="predicted"/>
<dbReference type="EMBL" id="JAGHQM010000142">
    <property type="protein sequence ID" value="KAH0565056.1"/>
    <property type="molecule type" value="Genomic_DNA"/>
</dbReference>
<evidence type="ECO:0000259" key="3">
    <source>
        <dbReference type="Pfam" id="PF24883"/>
    </source>
</evidence>
<protein>
    <recommendedName>
        <fullName evidence="6">NACHT domain-containing protein</fullName>
    </recommendedName>
</protein>
<evidence type="ECO:0000313" key="5">
    <source>
        <dbReference type="Proteomes" id="UP000750711"/>
    </source>
</evidence>